<keyword evidence="2" id="KW-1133">Transmembrane helix</keyword>
<organism evidence="4 5">
    <name type="scientific">Sphaerulina musiva (strain SO2202)</name>
    <name type="common">Poplar stem canker fungus</name>
    <name type="synonym">Septoria musiva</name>
    <dbReference type="NCBI Taxonomy" id="692275"/>
    <lineage>
        <taxon>Eukaryota</taxon>
        <taxon>Fungi</taxon>
        <taxon>Dikarya</taxon>
        <taxon>Ascomycota</taxon>
        <taxon>Pezizomycotina</taxon>
        <taxon>Dothideomycetes</taxon>
        <taxon>Dothideomycetidae</taxon>
        <taxon>Mycosphaerellales</taxon>
        <taxon>Mycosphaerellaceae</taxon>
        <taxon>Sphaerulina</taxon>
    </lineage>
</organism>
<dbReference type="Proteomes" id="UP000016931">
    <property type="component" value="Unassembled WGS sequence"/>
</dbReference>
<sequence length="389" mass="42700">MMGRYPKGFLDLQLANNAGYSTTTTTTWQPPSHLYSTATTDYISPLKLAPREEITRVSLISLQHQRYQEQHTKALVNRSTIPGFKTSAAFFASLRTNLRLHASPPPSPLSTPNSMRGSTPTLPPPSPLSGPVLTADMDAPDTPLPQDNPLADVPELTSYLATDDFEKMEALKLVADSVAQQRQTANRALIYHPVNMSVMTAVLACAGRYLAYRGFDYMGIILTCMGIFMSFMAACRYLTQGYLNAAEDINLAWLGDADILVTKFGDEVIGTVMIDWISGESRTKKKKAWRGLIKAWTVRLKYRHKGVGRALLEDAVSAAKKKGAESLDFAENHANSRRILSKFYNTTFDRDEAQSIEQLQNLMMTSPRKGSGGGGGFGGGGSSRRKSTN</sequence>
<dbReference type="eggNOG" id="ENOG502SMXQ">
    <property type="taxonomic scope" value="Eukaryota"/>
</dbReference>
<feature type="transmembrane region" description="Helical" evidence="2">
    <location>
        <begin position="189"/>
        <end position="211"/>
    </location>
</feature>
<keyword evidence="2" id="KW-0812">Transmembrane</keyword>
<feature type="transmembrane region" description="Helical" evidence="2">
    <location>
        <begin position="217"/>
        <end position="238"/>
    </location>
</feature>
<dbReference type="PROSITE" id="PS51186">
    <property type="entry name" value="GNAT"/>
    <property type="match status" value="1"/>
</dbReference>
<feature type="compositionally biased region" description="Low complexity" evidence="1">
    <location>
        <begin position="110"/>
        <end position="120"/>
    </location>
</feature>
<dbReference type="Gene3D" id="3.40.630.30">
    <property type="match status" value="1"/>
</dbReference>
<protein>
    <recommendedName>
        <fullName evidence="3">N-acetyltransferase domain-containing protein</fullName>
    </recommendedName>
</protein>
<feature type="compositionally biased region" description="Gly residues" evidence="1">
    <location>
        <begin position="370"/>
        <end position="382"/>
    </location>
</feature>
<evidence type="ECO:0000259" key="3">
    <source>
        <dbReference type="PROSITE" id="PS51186"/>
    </source>
</evidence>
<proteinExistence type="predicted"/>
<dbReference type="AlphaFoldDB" id="N1QFT4"/>
<dbReference type="OMA" id="GPMFADD"/>
<dbReference type="SUPFAM" id="SSF55729">
    <property type="entry name" value="Acyl-CoA N-acyltransferases (Nat)"/>
    <property type="match status" value="1"/>
</dbReference>
<dbReference type="EMBL" id="KB456269">
    <property type="protein sequence ID" value="EMF09383.1"/>
    <property type="molecule type" value="Genomic_DNA"/>
</dbReference>
<dbReference type="GeneID" id="27903948"/>
<feature type="region of interest" description="Disordered" evidence="1">
    <location>
        <begin position="363"/>
        <end position="389"/>
    </location>
</feature>
<keyword evidence="2" id="KW-0472">Membrane</keyword>
<evidence type="ECO:0000256" key="2">
    <source>
        <dbReference type="SAM" id="Phobius"/>
    </source>
</evidence>
<keyword evidence="5" id="KW-1185">Reference proteome</keyword>
<evidence type="ECO:0000313" key="5">
    <source>
        <dbReference type="Proteomes" id="UP000016931"/>
    </source>
</evidence>
<dbReference type="GO" id="GO:0016747">
    <property type="term" value="F:acyltransferase activity, transferring groups other than amino-acyl groups"/>
    <property type="evidence" value="ECO:0007669"/>
    <property type="project" value="InterPro"/>
</dbReference>
<dbReference type="InterPro" id="IPR000182">
    <property type="entry name" value="GNAT_dom"/>
</dbReference>
<name>N1QFT4_SPHMS</name>
<reference evidence="4 5" key="1">
    <citation type="journal article" date="2012" name="PLoS Pathog.">
        <title>Diverse lifestyles and strategies of plant pathogenesis encoded in the genomes of eighteen Dothideomycetes fungi.</title>
        <authorList>
            <person name="Ohm R.A."/>
            <person name="Feau N."/>
            <person name="Henrissat B."/>
            <person name="Schoch C.L."/>
            <person name="Horwitz B.A."/>
            <person name="Barry K.W."/>
            <person name="Condon B.J."/>
            <person name="Copeland A.C."/>
            <person name="Dhillon B."/>
            <person name="Glaser F."/>
            <person name="Hesse C.N."/>
            <person name="Kosti I."/>
            <person name="LaButti K."/>
            <person name="Lindquist E.A."/>
            <person name="Lucas S."/>
            <person name="Salamov A.A."/>
            <person name="Bradshaw R.E."/>
            <person name="Ciuffetti L."/>
            <person name="Hamelin R.C."/>
            <person name="Kema G.H.J."/>
            <person name="Lawrence C."/>
            <person name="Scott J.A."/>
            <person name="Spatafora J.W."/>
            <person name="Turgeon B.G."/>
            <person name="de Wit P.J.G.M."/>
            <person name="Zhong S."/>
            <person name="Goodwin S.B."/>
            <person name="Grigoriev I.V."/>
        </authorList>
    </citation>
    <scope>NUCLEOTIDE SEQUENCE [LARGE SCALE GENOMIC DNA]</scope>
    <source>
        <strain evidence="4 5">SO2202</strain>
    </source>
</reference>
<dbReference type="CDD" id="cd04301">
    <property type="entry name" value="NAT_SF"/>
    <property type="match status" value="1"/>
</dbReference>
<evidence type="ECO:0000313" key="4">
    <source>
        <dbReference type="EMBL" id="EMF09383.1"/>
    </source>
</evidence>
<dbReference type="Pfam" id="PF00583">
    <property type="entry name" value="Acetyltransf_1"/>
    <property type="match status" value="1"/>
</dbReference>
<dbReference type="InterPro" id="IPR016181">
    <property type="entry name" value="Acyl_CoA_acyltransferase"/>
</dbReference>
<dbReference type="RefSeq" id="XP_016757504.1">
    <property type="nucleotide sequence ID" value="XM_016906811.1"/>
</dbReference>
<gene>
    <name evidence="4" type="ORF">SEPMUDRAFT_151421</name>
</gene>
<dbReference type="HOGENOM" id="CLU_040076_2_0_1"/>
<evidence type="ECO:0000256" key="1">
    <source>
        <dbReference type="SAM" id="MobiDB-lite"/>
    </source>
</evidence>
<feature type="region of interest" description="Disordered" evidence="1">
    <location>
        <begin position="102"/>
        <end position="150"/>
    </location>
</feature>
<accession>N1QFT4</accession>
<dbReference type="OrthoDB" id="5343688at2759"/>
<feature type="domain" description="N-acetyltransferase" evidence="3">
    <location>
        <begin position="220"/>
        <end position="369"/>
    </location>
</feature>